<dbReference type="CDD" id="cd17470">
    <property type="entry name" value="T3SS_Flik_C"/>
    <property type="match status" value="1"/>
</dbReference>
<feature type="region of interest" description="Disordered" evidence="1">
    <location>
        <begin position="63"/>
        <end position="127"/>
    </location>
</feature>
<keyword evidence="3" id="KW-0969">Cilium</keyword>
<feature type="domain" description="Flagellar hook-length control protein-like C-terminal" evidence="2">
    <location>
        <begin position="354"/>
        <end position="431"/>
    </location>
</feature>
<evidence type="ECO:0000313" key="4">
    <source>
        <dbReference type="Proteomes" id="UP000179284"/>
    </source>
</evidence>
<name>A0A1D9P1U8_9FIRM</name>
<accession>A0A1D9P1U8</accession>
<dbReference type="Gene3D" id="3.30.750.140">
    <property type="match status" value="1"/>
</dbReference>
<feature type="region of interest" description="Disordered" evidence="1">
    <location>
        <begin position="18"/>
        <end position="39"/>
    </location>
</feature>
<feature type="compositionally biased region" description="Basic and acidic residues" evidence="1">
    <location>
        <begin position="437"/>
        <end position="455"/>
    </location>
</feature>
<dbReference type="OrthoDB" id="1780022at2"/>
<dbReference type="EMBL" id="CP017831">
    <property type="protein sequence ID" value="AOZ96471.1"/>
    <property type="molecule type" value="Genomic_DNA"/>
</dbReference>
<keyword evidence="4" id="KW-1185">Reference proteome</keyword>
<dbReference type="InterPro" id="IPR038610">
    <property type="entry name" value="FliK-like_C_sf"/>
</dbReference>
<feature type="compositionally biased region" description="Basic and acidic residues" evidence="1">
    <location>
        <begin position="272"/>
        <end position="302"/>
    </location>
</feature>
<evidence type="ECO:0000259" key="2">
    <source>
        <dbReference type="Pfam" id="PF02120"/>
    </source>
</evidence>
<dbReference type="RefSeq" id="WP_071176158.1">
    <property type="nucleotide sequence ID" value="NZ_CP017831.1"/>
</dbReference>
<dbReference type="Pfam" id="PF02120">
    <property type="entry name" value="Flg_hook"/>
    <property type="match status" value="1"/>
</dbReference>
<keyword evidence="3" id="KW-0282">Flagellum</keyword>
<protein>
    <submittedName>
        <fullName evidence="3">Flagellar hook length control protein FliK</fullName>
    </submittedName>
</protein>
<dbReference type="InterPro" id="IPR021136">
    <property type="entry name" value="Flagellar_hook_control-like_C"/>
</dbReference>
<proteinExistence type="predicted"/>
<dbReference type="KEGG" id="bhu:bhn_I1438"/>
<gene>
    <name evidence="3" type="ORF">bhn_I1438</name>
</gene>
<dbReference type="AlphaFoldDB" id="A0A1D9P1U8"/>
<dbReference type="Proteomes" id="UP000179284">
    <property type="component" value="Chromosome I"/>
</dbReference>
<evidence type="ECO:0000313" key="3">
    <source>
        <dbReference type="EMBL" id="AOZ96471.1"/>
    </source>
</evidence>
<keyword evidence="3" id="KW-0966">Cell projection</keyword>
<feature type="compositionally biased region" description="Basic and acidic residues" evidence="1">
    <location>
        <begin position="63"/>
        <end position="100"/>
    </location>
</feature>
<evidence type="ECO:0000256" key="1">
    <source>
        <dbReference type="SAM" id="MobiDB-lite"/>
    </source>
</evidence>
<feature type="compositionally biased region" description="Basic and acidic residues" evidence="1">
    <location>
        <begin position="118"/>
        <end position="127"/>
    </location>
</feature>
<sequence length="496" mass="54472">MGSTTNQVGTLLPIMTQSTAATNVSSVAESNKGTSKASASFDNILNQFSDTVMQTKANDAGKDNKAILKDADQKNISDDATRKTEKENGSPSDKDIKKFSEAYNNADNAEKANATGLKETDSTEADKKLQEAIEEDGKKLVSEIAEAFDVSEDEILGMMQAMGLMMADLLDPQNLQELVTRVIGQDKALELLTDSDLYTSLQDLLEGAEDMRSQLMNEFDLSDEELQNVINGVKADFTEHLSKETEKMPEVIINEAGDELFKDKTALQSDKTSAERTEITLERSYAEENRPVEASGRSENDSNKGSFHQDAGAPNLFNQVLNNITEAAMNEPAQEMQYTDRAQMADIIRQITERITISSGQDETTMELQLHPASLGNVNIMLTSSKDGIVAKFTAQNEIVKEAVESQMIQLQQKFEAQGIKVTSIEVTIASHEFERNLDEQGKHQGTGDETEKGKKNTRRINLSSISDLEDEALDDSDKITAQMMAANGNTVDYTA</sequence>
<feature type="region of interest" description="Disordered" evidence="1">
    <location>
        <begin position="264"/>
        <end position="313"/>
    </location>
</feature>
<organism evidence="3 4">
    <name type="scientific">Butyrivibrio hungatei</name>
    <dbReference type="NCBI Taxonomy" id="185008"/>
    <lineage>
        <taxon>Bacteria</taxon>
        <taxon>Bacillati</taxon>
        <taxon>Bacillota</taxon>
        <taxon>Clostridia</taxon>
        <taxon>Lachnospirales</taxon>
        <taxon>Lachnospiraceae</taxon>
        <taxon>Butyrivibrio</taxon>
    </lineage>
</organism>
<reference evidence="4" key="1">
    <citation type="submission" date="2016-10" db="EMBL/GenBank/DDBJ databases">
        <title>The complete genome sequence of the rumen bacterium Butyrivibrio hungatei MB2003.</title>
        <authorList>
            <person name="Palevich N."/>
            <person name="Kelly W.J."/>
            <person name="Leahy S.C."/>
            <person name="Altermann E."/>
            <person name="Rakonjac J."/>
            <person name="Attwood G.T."/>
        </authorList>
    </citation>
    <scope>NUCLEOTIDE SEQUENCE [LARGE SCALE GENOMIC DNA]</scope>
    <source>
        <strain evidence="4">MB2003</strain>
    </source>
</reference>
<feature type="region of interest" description="Disordered" evidence="1">
    <location>
        <begin position="437"/>
        <end position="458"/>
    </location>
</feature>